<dbReference type="EMBL" id="CDMY01000802">
    <property type="protein sequence ID" value="CEM34106.1"/>
    <property type="molecule type" value="Genomic_DNA"/>
</dbReference>
<keyword evidence="8" id="KW-0732">Signal</keyword>
<proteinExistence type="inferred from homology"/>
<sequence>MVAAFVLLIGCFTVACVSRVYHEKRTSVLAVMIAAVSCWDFITDCAFVARSYSDDERMIWVFWAGSFHLLALVLSNTLTLIYMTRSRNEQGHNFRRWMDKNRHVNHAGVLLVATSSFLHLGVLHLFASRLFGWTLFSLRVKTKSFLTLEVLTLLEDVPQVALQAYVLLNQSGTGSIPSVTLVSLLTSVFQILKLLLFLLRYALHSVLPSVAMKDGNSSSSISTKPITGTPTATEPSTSHAPSSVAFVVTTQTTSGGESDADE</sequence>
<dbReference type="VEuPathDB" id="CryptoDB:Vbra_10323"/>
<keyword evidence="3 7" id="KW-0812">Transmembrane</keyword>
<dbReference type="PhylomeDB" id="A0A0G4GTM7"/>
<evidence type="ECO:0000256" key="6">
    <source>
        <dbReference type="SAM" id="MobiDB-lite"/>
    </source>
</evidence>
<evidence type="ECO:0000256" key="8">
    <source>
        <dbReference type="SAM" id="SignalP"/>
    </source>
</evidence>
<feature type="transmembrane region" description="Helical" evidence="7">
    <location>
        <begin position="28"/>
        <end position="49"/>
    </location>
</feature>
<gene>
    <name evidence="9" type="ORF">Vbra_10323</name>
</gene>
<evidence type="ECO:0000256" key="4">
    <source>
        <dbReference type="ARBA" id="ARBA00022989"/>
    </source>
</evidence>
<keyword evidence="10" id="KW-1185">Reference proteome</keyword>
<evidence type="ECO:0000313" key="10">
    <source>
        <dbReference type="Proteomes" id="UP000041254"/>
    </source>
</evidence>
<keyword evidence="4 7" id="KW-1133">Transmembrane helix</keyword>
<protein>
    <submittedName>
        <fullName evidence="9">Uncharacterized protein</fullName>
    </submittedName>
</protein>
<accession>A0A0G4GTM7</accession>
<dbReference type="Proteomes" id="UP000041254">
    <property type="component" value="Unassembled WGS sequence"/>
</dbReference>
<dbReference type="Pfam" id="PF09815">
    <property type="entry name" value="XK-related"/>
    <property type="match status" value="1"/>
</dbReference>
<evidence type="ECO:0000256" key="5">
    <source>
        <dbReference type="ARBA" id="ARBA00023136"/>
    </source>
</evidence>
<evidence type="ECO:0000256" key="2">
    <source>
        <dbReference type="ARBA" id="ARBA00008789"/>
    </source>
</evidence>
<feature type="transmembrane region" description="Helical" evidence="7">
    <location>
        <begin position="180"/>
        <end position="203"/>
    </location>
</feature>
<evidence type="ECO:0000256" key="1">
    <source>
        <dbReference type="ARBA" id="ARBA00004141"/>
    </source>
</evidence>
<evidence type="ECO:0000313" key="9">
    <source>
        <dbReference type="EMBL" id="CEM34106.1"/>
    </source>
</evidence>
<feature type="compositionally biased region" description="Polar residues" evidence="6">
    <location>
        <begin position="215"/>
        <end position="241"/>
    </location>
</feature>
<feature type="region of interest" description="Disordered" evidence="6">
    <location>
        <begin position="213"/>
        <end position="245"/>
    </location>
</feature>
<organism evidence="9 10">
    <name type="scientific">Vitrella brassicaformis (strain CCMP3155)</name>
    <dbReference type="NCBI Taxonomy" id="1169540"/>
    <lineage>
        <taxon>Eukaryota</taxon>
        <taxon>Sar</taxon>
        <taxon>Alveolata</taxon>
        <taxon>Colpodellida</taxon>
        <taxon>Vitrellaceae</taxon>
        <taxon>Vitrella</taxon>
    </lineage>
</organism>
<feature type="transmembrane region" description="Helical" evidence="7">
    <location>
        <begin position="61"/>
        <end position="84"/>
    </location>
</feature>
<keyword evidence="5 7" id="KW-0472">Membrane</keyword>
<reference evidence="9 10" key="1">
    <citation type="submission" date="2014-11" db="EMBL/GenBank/DDBJ databases">
        <authorList>
            <person name="Zhu J."/>
            <person name="Qi W."/>
            <person name="Song R."/>
        </authorList>
    </citation>
    <scope>NUCLEOTIDE SEQUENCE [LARGE SCALE GENOMIC DNA]</scope>
</reference>
<comment type="subcellular location">
    <subcellularLocation>
        <location evidence="1">Membrane</location>
        <topology evidence="1">Multi-pass membrane protein</topology>
    </subcellularLocation>
</comment>
<feature type="chain" id="PRO_5005190461" evidence="8">
    <location>
        <begin position="19"/>
        <end position="262"/>
    </location>
</feature>
<feature type="transmembrane region" description="Helical" evidence="7">
    <location>
        <begin position="104"/>
        <end position="126"/>
    </location>
</feature>
<dbReference type="AlphaFoldDB" id="A0A0G4GTM7"/>
<name>A0A0G4GTM7_VITBC</name>
<feature type="signal peptide" evidence="8">
    <location>
        <begin position="1"/>
        <end position="18"/>
    </location>
</feature>
<evidence type="ECO:0000256" key="7">
    <source>
        <dbReference type="SAM" id="Phobius"/>
    </source>
</evidence>
<comment type="similarity">
    <text evidence="2">Belongs to the XK family.</text>
</comment>
<evidence type="ECO:0000256" key="3">
    <source>
        <dbReference type="ARBA" id="ARBA00022692"/>
    </source>
</evidence>
<dbReference type="InParanoid" id="A0A0G4GTM7"/>
<dbReference type="GO" id="GO:0005886">
    <property type="term" value="C:plasma membrane"/>
    <property type="evidence" value="ECO:0007669"/>
    <property type="project" value="UniProtKB-ARBA"/>
</dbReference>
<dbReference type="InterPro" id="IPR018629">
    <property type="entry name" value="XK-rel"/>
</dbReference>